<keyword evidence="4 8" id="KW-0812">Transmembrane</keyword>
<dbReference type="InterPro" id="IPR033945">
    <property type="entry name" value="Cyt_c_oxase_su3_dom"/>
</dbReference>
<feature type="transmembrane region" description="Helical" evidence="9">
    <location>
        <begin position="193"/>
        <end position="216"/>
    </location>
</feature>
<comment type="subcellular location">
    <subcellularLocation>
        <location evidence="1">Membrane</location>
        <topology evidence="1">Multi-pass membrane protein</topology>
    </subcellularLocation>
</comment>
<keyword evidence="6 9" id="KW-1133">Transmembrane helix</keyword>
<evidence type="ECO:0000256" key="7">
    <source>
        <dbReference type="ARBA" id="ARBA00023136"/>
    </source>
</evidence>
<evidence type="ECO:0000256" key="5">
    <source>
        <dbReference type="ARBA" id="ARBA00022967"/>
    </source>
</evidence>
<evidence type="ECO:0000256" key="8">
    <source>
        <dbReference type="RuleBase" id="RU003375"/>
    </source>
</evidence>
<evidence type="ECO:0000256" key="2">
    <source>
        <dbReference type="ARBA" id="ARBA00010581"/>
    </source>
</evidence>
<dbReference type="GO" id="GO:0005739">
    <property type="term" value="C:mitochondrion"/>
    <property type="evidence" value="ECO:0007669"/>
    <property type="project" value="TreeGrafter"/>
</dbReference>
<dbReference type="InterPro" id="IPR035973">
    <property type="entry name" value="Cyt_c_oxidase_su3-like_sf"/>
</dbReference>
<dbReference type="InterPro" id="IPR024791">
    <property type="entry name" value="Cyt_c/ubiquinol_Oxase_su3"/>
</dbReference>
<comment type="function">
    <text evidence="8">Component of the cytochrome c oxidase, the last enzyme in the mitochondrial electron transport chain which drives oxidative phosphorylation. The respiratory chain contains 3 multisubunit complexes succinate dehydrogenase (complex II, CII), ubiquinol-cytochrome c oxidoreductase (cytochrome b-c1 complex, complex III, CIII) and cytochrome c oxidase (complex IV, CIV), that cooperate to transfer electrons derived from NADH and succinate to molecular oxygen, creating an electrochemical gradient over the inner membrane that drives transmembrane transport and the ATP synthase. Cytochrome c oxidase is the component of the respiratory chain that catalyzes the reduction of oxygen to water. Electrons originating from reduced cytochrome c in the intermembrane space (IMS) are transferred via the dinuclear copper A center (CU(A)) of subunit 2 and heme A of subunit 1 to the active site in subunit 1, a binuclear center (BNC) formed by heme A3 and copper B (CU(B)). The BNC reduces molecular oxygen to 2 water molecules using 4 electrons from cytochrome c in the IMS and 4 protons from the mitochondrial matrix.</text>
</comment>
<evidence type="ECO:0000256" key="6">
    <source>
        <dbReference type="ARBA" id="ARBA00022989"/>
    </source>
</evidence>
<dbReference type="InterPro" id="IPR013833">
    <property type="entry name" value="Cyt_c_oxidase_su3_a-hlx"/>
</dbReference>
<dbReference type="CTD" id="4514"/>
<dbReference type="GeneID" id="4788076"/>
<keyword evidence="8 11" id="KW-0496">Mitochondrion</keyword>
<dbReference type="PROSITE" id="PS50253">
    <property type="entry name" value="COX3"/>
    <property type="match status" value="1"/>
</dbReference>
<evidence type="ECO:0000256" key="1">
    <source>
        <dbReference type="ARBA" id="ARBA00004141"/>
    </source>
</evidence>
<protein>
    <recommendedName>
        <fullName evidence="3 8">Cytochrome c oxidase subunit 3</fullName>
    </recommendedName>
</protein>
<dbReference type="GO" id="GO:0006123">
    <property type="term" value="P:mitochondrial electron transport, cytochrome c to oxygen"/>
    <property type="evidence" value="ECO:0007669"/>
    <property type="project" value="TreeGrafter"/>
</dbReference>
<dbReference type="Gene3D" id="1.10.287.70">
    <property type="match status" value="1"/>
</dbReference>
<organism evidence="11">
    <name type="scientific">Hexamermis agrotis</name>
    <dbReference type="NCBI Taxonomy" id="387665"/>
    <lineage>
        <taxon>Eukaryota</taxon>
        <taxon>Metazoa</taxon>
        <taxon>Ecdysozoa</taxon>
        <taxon>Nematoda</taxon>
        <taxon>Enoplea</taxon>
        <taxon>Dorylaimia</taxon>
        <taxon>Mermithida</taxon>
        <taxon>Mermithoidea</taxon>
        <taxon>Mermithidae</taxon>
        <taxon>Hexamermis</taxon>
    </lineage>
</organism>
<gene>
    <name evidence="11" type="primary">COX3</name>
</gene>
<dbReference type="GO" id="GO:0004129">
    <property type="term" value="F:cytochrome-c oxidase activity"/>
    <property type="evidence" value="ECO:0007669"/>
    <property type="project" value="InterPro"/>
</dbReference>
<reference evidence="11" key="1">
    <citation type="submission" date="2007-01" db="EMBL/GenBank/DDBJ databases">
        <authorList>
            <person name="Tang S."/>
            <person name="Wang G."/>
            <person name="Hyman B."/>
        </authorList>
    </citation>
    <scope>NUCLEOTIDE SEQUENCE</scope>
</reference>
<evidence type="ECO:0000313" key="11">
    <source>
        <dbReference type="EMBL" id="ABM79865.1"/>
    </source>
</evidence>
<accession>A2TN48</accession>
<dbReference type="SUPFAM" id="SSF81452">
    <property type="entry name" value="Cytochrome c oxidase subunit III-like"/>
    <property type="match status" value="1"/>
</dbReference>
<proteinExistence type="inferred from homology"/>
<dbReference type="PANTHER" id="PTHR11403">
    <property type="entry name" value="CYTOCHROME C OXIDASE SUBUNIT III"/>
    <property type="match status" value="1"/>
</dbReference>
<dbReference type="InterPro" id="IPR000298">
    <property type="entry name" value="Cyt_c_oxidase-like_su3"/>
</dbReference>
<dbReference type="Gene3D" id="1.20.120.80">
    <property type="entry name" value="Cytochrome c oxidase, subunit III, four-helix bundle"/>
    <property type="match status" value="1"/>
</dbReference>
<keyword evidence="7 9" id="KW-0472">Membrane</keyword>
<dbReference type="RefSeq" id="YP_001023664.1">
    <property type="nucleotide sequence ID" value="NC_008828.1"/>
</dbReference>
<geneLocation type="mitochondrion" evidence="11"/>
<comment type="similarity">
    <text evidence="2 8">Belongs to the cytochrome c oxidase subunit 3 family.</text>
</comment>
<feature type="transmembrane region" description="Helical" evidence="9">
    <location>
        <begin position="236"/>
        <end position="255"/>
    </location>
</feature>
<evidence type="ECO:0000256" key="9">
    <source>
        <dbReference type="SAM" id="Phobius"/>
    </source>
</evidence>
<feature type="transmembrane region" description="Helical" evidence="9">
    <location>
        <begin position="156"/>
        <end position="173"/>
    </location>
</feature>
<dbReference type="EMBL" id="EF368011">
    <property type="protein sequence ID" value="ABM79865.1"/>
    <property type="molecule type" value="Genomic_DNA"/>
</dbReference>
<evidence type="ECO:0000256" key="4">
    <source>
        <dbReference type="ARBA" id="ARBA00022692"/>
    </source>
</evidence>
<sequence length="257" mass="30371">MFLLVTLQFNTGYSMWPLYTSISMFTLIFMFFMFLILNKSVFFSFLLILISSALWFRDLVRESYFKGSQNMLMQTCLKLGMIFFILSEIFFFISFFWCYFHFMFMQSGELGFQWPSKGITAVNYLSVPLLNSLLLLSSGVSLTISHNLMSLDLKSFNLYLGLTILLGLLFSYCQYWEYLMLDFLWSDSSYGSIFFMGTGFHGLHVIIGSTILSVILIRDMMNHLLMDSMIFELGAWYWHFVDVIWIILFTEFYWWGK</sequence>
<feature type="transmembrane region" description="Helical" evidence="9">
    <location>
        <begin position="81"/>
        <end position="104"/>
    </location>
</feature>
<dbReference type="GO" id="GO:0016020">
    <property type="term" value="C:membrane"/>
    <property type="evidence" value="ECO:0007669"/>
    <property type="project" value="UniProtKB-SubCell"/>
</dbReference>
<feature type="transmembrane region" description="Helical" evidence="9">
    <location>
        <begin position="16"/>
        <end position="36"/>
    </location>
</feature>
<dbReference type="PANTHER" id="PTHR11403:SF7">
    <property type="entry name" value="CYTOCHROME C OXIDASE SUBUNIT 3"/>
    <property type="match status" value="1"/>
</dbReference>
<feature type="transmembrane region" description="Helical" evidence="9">
    <location>
        <begin position="42"/>
        <end position="60"/>
    </location>
</feature>
<evidence type="ECO:0000259" key="10">
    <source>
        <dbReference type="PROSITE" id="PS50253"/>
    </source>
</evidence>
<keyword evidence="5" id="KW-1278">Translocase</keyword>
<evidence type="ECO:0000256" key="3">
    <source>
        <dbReference type="ARBA" id="ARBA00015944"/>
    </source>
</evidence>
<dbReference type="Pfam" id="PF00510">
    <property type="entry name" value="COX3"/>
    <property type="match status" value="1"/>
</dbReference>
<feature type="domain" description="Heme-copper oxidase subunit III family profile" evidence="10">
    <location>
        <begin position="14"/>
        <end position="257"/>
    </location>
</feature>
<name>A2TN48_9BILA</name>
<dbReference type="CDD" id="cd01665">
    <property type="entry name" value="Cyt_c_Oxidase_III"/>
    <property type="match status" value="1"/>
</dbReference>
<dbReference type="AlphaFoldDB" id="A2TN48"/>